<dbReference type="GO" id="GO:0004386">
    <property type="term" value="F:helicase activity"/>
    <property type="evidence" value="ECO:0007669"/>
    <property type="project" value="UniProtKB-KW"/>
</dbReference>
<keyword evidence="1" id="KW-0378">Hydrolase</keyword>
<evidence type="ECO:0000313" key="2">
    <source>
        <dbReference type="Proteomes" id="UP000271531"/>
    </source>
</evidence>
<sequence>VLTEVTPCPFLDANAQVLLAEARQTFHRLGLADQCLTGSTSNSYLLTWAGDYTNDALCLLLNQAGVMCTASGLVLEISASQESVLTALGRIAELDATDVEPLLKDVKNLIREKWDWALPNSLLIKSFASSQLDIPNAIALAKTLTA</sequence>
<keyword evidence="1" id="KW-0067">ATP-binding</keyword>
<dbReference type="EMBL" id="RBVA01000735">
    <property type="protein sequence ID" value="RMV92101.1"/>
    <property type="molecule type" value="Genomic_DNA"/>
</dbReference>
<keyword evidence="1" id="KW-0347">Helicase</keyword>
<reference evidence="1 2" key="1">
    <citation type="submission" date="2018-08" db="EMBL/GenBank/DDBJ databases">
        <title>Recombination of ecologically and evolutionarily significant loci maintains genetic cohesion in the Pseudomonas syringae species complex.</title>
        <authorList>
            <person name="Dillon M."/>
            <person name="Thakur S."/>
            <person name="Almeida R.N.D."/>
            <person name="Weir B.S."/>
            <person name="Guttman D.S."/>
        </authorList>
    </citation>
    <scope>NUCLEOTIDE SEQUENCE [LARGE SCALE GENOMIC DNA]</scope>
    <source>
        <strain evidence="1 2">ICMP 4525</strain>
    </source>
</reference>
<proteinExistence type="predicted"/>
<evidence type="ECO:0000313" key="1">
    <source>
        <dbReference type="EMBL" id="RMV92101.1"/>
    </source>
</evidence>
<feature type="non-terminal residue" evidence="1">
    <location>
        <position position="1"/>
    </location>
</feature>
<dbReference type="AlphaFoldDB" id="A0A3M6GGV8"/>
<organism evidence="1 2">
    <name type="scientific">Pseudomonas amygdali pv. tabaci</name>
    <name type="common">Pseudomonas syringae pv. tabaci</name>
    <dbReference type="NCBI Taxonomy" id="322"/>
    <lineage>
        <taxon>Bacteria</taxon>
        <taxon>Pseudomonadati</taxon>
        <taxon>Pseudomonadota</taxon>
        <taxon>Gammaproteobacteria</taxon>
        <taxon>Pseudomonadales</taxon>
        <taxon>Pseudomonadaceae</taxon>
        <taxon>Pseudomonas</taxon>
        <taxon>Pseudomonas amygdali</taxon>
    </lineage>
</organism>
<keyword evidence="1" id="KW-0547">Nucleotide-binding</keyword>
<gene>
    <name evidence="1" type="ORF">ALP03_01997</name>
</gene>
<comment type="caution">
    <text evidence="1">The sequence shown here is derived from an EMBL/GenBank/DDBJ whole genome shotgun (WGS) entry which is preliminary data.</text>
</comment>
<accession>A0A3M6GGV8</accession>
<protein>
    <submittedName>
        <fullName evidence="1">ATP-dependent helicase</fullName>
    </submittedName>
</protein>
<dbReference type="Proteomes" id="UP000271531">
    <property type="component" value="Unassembled WGS sequence"/>
</dbReference>
<name>A0A3M6GGV8_PSEAJ</name>